<comment type="similarity">
    <text evidence="2">Belongs to the amino acid-polyamine-organocation (APC) superfamily. Basic amino acid/polyamine antiporter (APA) (TC 2.A.3.2) family.</text>
</comment>
<feature type="transmembrane region" description="Helical" evidence="9">
    <location>
        <begin position="12"/>
        <end position="30"/>
    </location>
</feature>
<name>A0A1V4STM9_9CLOT</name>
<feature type="transmembrane region" description="Helical" evidence="9">
    <location>
        <begin position="411"/>
        <end position="428"/>
    </location>
</feature>
<sequence>MEEDKSKAGKLGLVGLIALCISAMVGSGVFDLPKNMSMEAGVTAQFISWIITGIGIWFIAKMFVILSDVKPNLTAGLYKYAEVGFGPFSGFFTAWAYFICECAANAAYAVLVMSTLNYFFPGVFTGGNNWPAVIGASIITWLITALVLQGVKISSGIQKVATAFMLAVVFVFLATVLFHFNLHTFTANAAATRAVPSLQDKPMGSIIHQVMNTMMVTLWLFGGIEGAVVMSGKAKDVRQVSKATIIGFVVCLVMFAAVGMLSLGVYSYGELTNMTSPSTAYILMNLWHSTLGRDVITVALLFAVFSSWISWIQMLAELPQHAAADEGSFPRAFAKISKKGVPAFSIIIATIVIEAVILIAHFDSSAYQMLLTIVGVMTIPPYLFSAMYLIKISKNKDSNDFAVNTKHSRKSALAIGILAFLYIIFMAYSAQIKYTFISFIFYAIGIPLYILARKQHGKKIFSKGEIIFAVIIVLVAIYGIYALIK</sequence>
<dbReference type="EMBL" id="LTAY01000076">
    <property type="protein sequence ID" value="OPX46651.1"/>
    <property type="molecule type" value="Genomic_DNA"/>
</dbReference>
<keyword evidence="3" id="KW-0813">Transport</keyword>
<dbReference type="NCBIfam" id="TIGR00905">
    <property type="entry name" value="2A0302"/>
    <property type="match status" value="1"/>
</dbReference>
<dbReference type="PIRSF" id="PIRSF006060">
    <property type="entry name" value="AA_transporter"/>
    <property type="match status" value="1"/>
</dbReference>
<gene>
    <name evidence="10" type="primary">aaxC_1</name>
    <name evidence="10" type="ORF">CLTHE_26870</name>
</gene>
<feature type="transmembrane region" description="Helical" evidence="9">
    <location>
        <begin position="80"/>
        <end position="99"/>
    </location>
</feature>
<comment type="caution">
    <text evidence="10">The sequence shown here is derived from an EMBL/GenBank/DDBJ whole genome shotgun (WGS) entry which is preliminary data.</text>
</comment>
<dbReference type="Proteomes" id="UP000191448">
    <property type="component" value="Unassembled WGS sequence"/>
</dbReference>
<dbReference type="NCBIfam" id="NF040512">
    <property type="entry name" value="histam_anti_2"/>
    <property type="match status" value="1"/>
</dbReference>
<feature type="transmembrane region" description="Helical" evidence="9">
    <location>
        <begin position="160"/>
        <end position="180"/>
    </location>
</feature>
<feature type="transmembrane region" description="Helical" evidence="9">
    <location>
        <begin position="366"/>
        <end position="390"/>
    </location>
</feature>
<evidence type="ECO:0000313" key="10">
    <source>
        <dbReference type="EMBL" id="OPX46651.1"/>
    </source>
</evidence>
<dbReference type="Pfam" id="PF13520">
    <property type="entry name" value="AA_permease_2"/>
    <property type="match status" value="1"/>
</dbReference>
<feature type="transmembrane region" description="Helical" evidence="9">
    <location>
        <begin position="42"/>
        <end position="60"/>
    </location>
</feature>
<evidence type="ECO:0000256" key="8">
    <source>
        <dbReference type="ARBA" id="ARBA00023136"/>
    </source>
</evidence>
<protein>
    <submittedName>
        <fullName evidence="10">Arginine/agmatine antiporter</fullName>
    </submittedName>
</protein>
<keyword evidence="7 9" id="KW-1133">Transmembrane helix</keyword>
<dbReference type="RefSeq" id="WP_080023894.1">
    <property type="nucleotide sequence ID" value="NZ_LTAY01000076.1"/>
</dbReference>
<dbReference type="InterPro" id="IPR050367">
    <property type="entry name" value="APC_superfamily"/>
</dbReference>
<feature type="transmembrane region" description="Helical" evidence="9">
    <location>
        <begin position="464"/>
        <end position="484"/>
    </location>
</feature>
<reference evidence="10 11" key="1">
    <citation type="submission" date="2016-02" db="EMBL/GenBank/DDBJ databases">
        <title>Genome sequence of Clostridium thermobutyricum DSM 4928.</title>
        <authorList>
            <person name="Poehlein A."/>
            <person name="Daniel R."/>
        </authorList>
    </citation>
    <scope>NUCLEOTIDE SEQUENCE [LARGE SCALE GENOMIC DNA]</scope>
    <source>
        <strain evidence="10 11">DSM 4928</strain>
    </source>
</reference>
<keyword evidence="6" id="KW-0029">Amino-acid transport</keyword>
<evidence type="ECO:0000256" key="4">
    <source>
        <dbReference type="ARBA" id="ARBA00022475"/>
    </source>
</evidence>
<evidence type="ECO:0000256" key="2">
    <source>
        <dbReference type="ARBA" id="ARBA00008220"/>
    </source>
</evidence>
<dbReference type="GO" id="GO:0022857">
    <property type="term" value="F:transmembrane transporter activity"/>
    <property type="evidence" value="ECO:0007669"/>
    <property type="project" value="InterPro"/>
</dbReference>
<evidence type="ECO:0000313" key="11">
    <source>
        <dbReference type="Proteomes" id="UP000191448"/>
    </source>
</evidence>
<comment type="subcellular location">
    <subcellularLocation>
        <location evidence="1">Cell membrane</location>
        <topology evidence="1">Multi-pass membrane protein</topology>
    </subcellularLocation>
</comment>
<evidence type="ECO:0000256" key="5">
    <source>
        <dbReference type="ARBA" id="ARBA00022692"/>
    </source>
</evidence>
<keyword evidence="4" id="KW-1003">Cell membrane</keyword>
<feature type="transmembrane region" description="Helical" evidence="9">
    <location>
        <begin position="206"/>
        <end position="224"/>
    </location>
</feature>
<feature type="transmembrane region" description="Helical" evidence="9">
    <location>
        <begin position="341"/>
        <end position="360"/>
    </location>
</feature>
<accession>A0A1V4STM9</accession>
<feature type="transmembrane region" description="Helical" evidence="9">
    <location>
        <begin position="245"/>
        <end position="268"/>
    </location>
</feature>
<dbReference type="GO" id="GO:0005886">
    <property type="term" value="C:plasma membrane"/>
    <property type="evidence" value="ECO:0007669"/>
    <property type="project" value="UniProtKB-SubCell"/>
</dbReference>
<feature type="transmembrane region" description="Helical" evidence="9">
    <location>
        <begin position="434"/>
        <end position="452"/>
    </location>
</feature>
<dbReference type="InterPro" id="IPR004754">
    <property type="entry name" value="Amino_acid_antiprt"/>
</dbReference>
<evidence type="ECO:0000256" key="3">
    <source>
        <dbReference type="ARBA" id="ARBA00022448"/>
    </source>
</evidence>
<dbReference type="PANTHER" id="PTHR42770:SF4">
    <property type="entry name" value="ARGININE_ORNITHINE ANTIPORTER-RELATED"/>
    <property type="match status" value="1"/>
</dbReference>
<dbReference type="AlphaFoldDB" id="A0A1V4STM9"/>
<dbReference type="GO" id="GO:0006865">
    <property type="term" value="P:amino acid transport"/>
    <property type="evidence" value="ECO:0007669"/>
    <property type="project" value="UniProtKB-KW"/>
</dbReference>
<feature type="transmembrane region" description="Helical" evidence="9">
    <location>
        <begin position="130"/>
        <end position="148"/>
    </location>
</feature>
<evidence type="ECO:0000256" key="6">
    <source>
        <dbReference type="ARBA" id="ARBA00022970"/>
    </source>
</evidence>
<dbReference type="InterPro" id="IPR002293">
    <property type="entry name" value="AA/rel_permease1"/>
</dbReference>
<dbReference type="PANTHER" id="PTHR42770">
    <property type="entry name" value="AMINO ACID TRANSPORTER-RELATED"/>
    <property type="match status" value="1"/>
</dbReference>
<keyword evidence="5 9" id="KW-0812">Transmembrane</keyword>
<dbReference type="OrthoDB" id="178667at2"/>
<evidence type="ECO:0000256" key="7">
    <source>
        <dbReference type="ARBA" id="ARBA00022989"/>
    </source>
</evidence>
<dbReference type="Gene3D" id="1.20.1740.10">
    <property type="entry name" value="Amino acid/polyamine transporter I"/>
    <property type="match status" value="1"/>
</dbReference>
<feature type="transmembrane region" description="Helical" evidence="9">
    <location>
        <begin position="295"/>
        <end position="312"/>
    </location>
</feature>
<evidence type="ECO:0000256" key="1">
    <source>
        <dbReference type="ARBA" id="ARBA00004651"/>
    </source>
</evidence>
<proteinExistence type="inferred from homology"/>
<keyword evidence="8 9" id="KW-0472">Membrane</keyword>
<evidence type="ECO:0000256" key="9">
    <source>
        <dbReference type="SAM" id="Phobius"/>
    </source>
</evidence>
<organism evidence="10 11">
    <name type="scientific">Clostridium thermobutyricum DSM 4928</name>
    <dbReference type="NCBI Taxonomy" id="1121339"/>
    <lineage>
        <taxon>Bacteria</taxon>
        <taxon>Bacillati</taxon>
        <taxon>Bacillota</taxon>
        <taxon>Clostridia</taxon>
        <taxon>Eubacteriales</taxon>
        <taxon>Clostridiaceae</taxon>
        <taxon>Clostridium</taxon>
    </lineage>
</organism>